<dbReference type="InterPro" id="IPR050904">
    <property type="entry name" value="Adhesion/Biosynth-related"/>
</dbReference>
<feature type="domain" description="FAS1" evidence="3">
    <location>
        <begin position="70"/>
        <end position="203"/>
    </location>
</feature>
<dbReference type="SMART" id="SM00554">
    <property type="entry name" value="FAS1"/>
    <property type="match status" value="1"/>
</dbReference>
<evidence type="ECO:0000259" key="3">
    <source>
        <dbReference type="PROSITE" id="PS50213"/>
    </source>
</evidence>
<dbReference type="PANTHER" id="PTHR10900:SF77">
    <property type="entry name" value="FI19380P1"/>
    <property type="match status" value="1"/>
</dbReference>
<name>A0A7Y9WYC3_9ACTN</name>
<protein>
    <submittedName>
        <fullName evidence="4">Putative surface protein with fasciclin (FAS1) repeats</fullName>
    </submittedName>
</protein>
<evidence type="ECO:0000313" key="5">
    <source>
        <dbReference type="Proteomes" id="UP000523545"/>
    </source>
</evidence>
<dbReference type="EMBL" id="JACCHK010000001">
    <property type="protein sequence ID" value="NYH41090.1"/>
    <property type="molecule type" value="Genomic_DNA"/>
</dbReference>
<feature type="chain" id="PRO_5039116527" evidence="2">
    <location>
        <begin position="27"/>
        <end position="218"/>
    </location>
</feature>
<sequence>MSQPATPPRRPRLRTLGLLAPTLLLAACTSSPTTPRTDAAPPATTPQVTGPLCAALPTGTDPGNPTFLAGQPVDQALRWIPTLTTFEAALRTSGILTDLPTGTGVTILAPSDDAFAAKFSEDNWDDLMARHTDQLRTLLKAHLIQGTHPIGELANTGTATTLDGTTVTVTRNGPTVRLADRADAVCADYQATDTRIHIINAVLGPLPTTANDSDHRAH</sequence>
<evidence type="ECO:0000256" key="1">
    <source>
        <dbReference type="SAM" id="MobiDB-lite"/>
    </source>
</evidence>
<organism evidence="4 5">
    <name type="scientific">Micromonospora jinlongensis</name>
    <dbReference type="NCBI Taxonomy" id="1287877"/>
    <lineage>
        <taxon>Bacteria</taxon>
        <taxon>Bacillati</taxon>
        <taxon>Actinomycetota</taxon>
        <taxon>Actinomycetes</taxon>
        <taxon>Micromonosporales</taxon>
        <taxon>Micromonosporaceae</taxon>
        <taxon>Micromonospora</taxon>
    </lineage>
</organism>
<dbReference type="PROSITE" id="PS50213">
    <property type="entry name" value="FAS1"/>
    <property type="match status" value="1"/>
</dbReference>
<dbReference type="Pfam" id="PF02469">
    <property type="entry name" value="Fasciclin"/>
    <property type="match status" value="1"/>
</dbReference>
<feature type="region of interest" description="Disordered" evidence="1">
    <location>
        <begin position="29"/>
        <end position="51"/>
    </location>
</feature>
<dbReference type="Gene3D" id="2.30.180.10">
    <property type="entry name" value="FAS1 domain"/>
    <property type="match status" value="1"/>
</dbReference>
<dbReference type="RefSeq" id="WP_179779135.1">
    <property type="nucleotide sequence ID" value="NZ_JACCHK010000001.1"/>
</dbReference>
<keyword evidence="2" id="KW-0732">Signal</keyword>
<dbReference type="Proteomes" id="UP000523545">
    <property type="component" value="Unassembled WGS sequence"/>
</dbReference>
<gene>
    <name evidence="4" type="ORF">HNR22_000817</name>
</gene>
<evidence type="ECO:0000313" key="4">
    <source>
        <dbReference type="EMBL" id="NYH41090.1"/>
    </source>
</evidence>
<comment type="caution">
    <text evidence="4">The sequence shown here is derived from an EMBL/GenBank/DDBJ whole genome shotgun (WGS) entry which is preliminary data.</text>
</comment>
<reference evidence="4 5" key="1">
    <citation type="submission" date="2020-07" db="EMBL/GenBank/DDBJ databases">
        <title>Sequencing the genomes of 1000 actinobacteria strains.</title>
        <authorList>
            <person name="Klenk H.-P."/>
        </authorList>
    </citation>
    <scope>NUCLEOTIDE SEQUENCE [LARGE SCALE GENOMIC DNA]</scope>
    <source>
        <strain evidence="4 5">DSM 45876</strain>
    </source>
</reference>
<dbReference type="InterPro" id="IPR036378">
    <property type="entry name" value="FAS1_dom_sf"/>
</dbReference>
<evidence type="ECO:0000256" key="2">
    <source>
        <dbReference type="SAM" id="SignalP"/>
    </source>
</evidence>
<accession>A0A7Y9WYC3</accession>
<dbReference type="PANTHER" id="PTHR10900">
    <property type="entry name" value="PERIOSTIN-RELATED"/>
    <property type="match status" value="1"/>
</dbReference>
<keyword evidence="5" id="KW-1185">Reference proteome</keyword>
<proteinExistence type="predicted"/>
<dbReference type="InterPro" id="IPR000782">
    <property type="entry name" value="FAS1_domain"/>
</dbReference>
<dbReference type="SUPFAM" id="SSF82153">
    <property type="entry name" value="FAS1 domain"/>
    <property type="match status" value="1"/>
</dbReference>
<feature type="signal peptide" evidence="2">
    <location>
        <begin position="1"/>
        <end position="26"/>
    </location>
</feature>
<dbReference type="AlphaFoldDB" id="A0A7Y9WYC3"/>